<dbReference type="STRING" id="4096.A0A1U7Y6I8"/>
<dbReference type="Proteomes" id="UP000189701">
    <property type="component" value="Unplaced"/>
</dbReference>
<evidence type="ECO:0000256" key="1">
    <source>
        <dbReference type="SAM" id="MobiDB-lite"/>
    </source>
</evidence>
<proteinExistence type="predicted"/>
<dbReference type="Pfam" id="PF14244">
    <property type="entry name" value="Retrotran_gag_3"/>
    <property type="match status" value="1"/>
</dbReference>
<dbReference type="InterPro" id="IPR025298">
    <property type="entry name" value="DUF4094"/>
</dbReference>
<dbReference type="eggNOG" id="KOG0017">
    <property type="taxonomic scope" value="Eukaryota"/>
</dbReference>
<reference evidence="4" key="1">
    <citation type="journal article" date="2013" name="Genome Biol.">
        <title>Reference genomes and transcriptomes of Nicotiana sylvestris and Nicotiana tomentosiformis.</title>
        <authorList>
            <person name="Sierro N."/>
            <person name="Battey J.N."/>
            <person name="Ouadi S."/>
            <person name="Bovet L."/>
            <person name="Goepfert S."/>
            <person name="Bakaher N."/>
            <person name="Peitsch M.C."/>
            <person name="Ivanov N.V."/>
        </authorList>
    </citation>
    <scope>NUCLEOTIDE SEQUENCE [LARGE SCALE GENOMIC DNA]</scope>
</reference>
<dbReference type="PANTHER" id="PTHR37610">
    <property type="entry name" value="CCHC-TYPE DOMAIN-CONTAINING PROTEIN"/>
    <property type="match status" value="1"/>
</dbReference>
<evidence type="ECO:0000259" key="2">
    <source>
        <dbReference type="Pfam" id="PF13334"/>
    </source>
</evidence>
<dbReference type="AlphaFoldDB" id="A0A1U7Y6I8"/>
<evidence type="ECO:0000259" key="3">
    <source>
        <dbReference type="Pfam" id="PF14244"/>
    </source>
</evidence>
<accession>A0A1U7Y6I8</accession>
<reference evidence="5" key="2">
    <citation type="submission" date="2025-08" db="UniProtKB">
        <authorList>
            <consortium name="RefSeq"/>
        </authorList>
    </citation>
    <scope>IDENTIFICATION</scope>
    <source>
        <tissue evidence="5">Leaf</tissue>
    </source>
</reference>
<feature type="domain" description="Retrotransposon Copia-like N-terminal" evidence="3">
    <location>
        <begin position="235"/>
        <end position="282"/>
    </location>
</feature>
<keyword evidence="4" id="KW-1185">Reference proteome</keyword>
<organism evidence="4 5">
    <name type="scientific">Nicotiana sylvestris</name>
    <name type="common">Wood tobacco</name>
    <name type="synonym">South American tobacco</name>
    <dbReference type="NCBI Taxonomy" id="4096"/>
    <lineage>
        <taxon>Eukaryota</taxon>
        <taxon>Viridiplantae</taxon>
        <taxon>Streptophyta</taxon>
        <taxon>Embryophyta</taxon>
        <taxon>Tracheophyta</taxon>
        <taxon>Spermatophyta</taxon>
        <taxon>Magnoliopsida</taxon>
        <taxon>eudicotyledons</taxon>
        <taxon>Gunneridae</taxon>
        <taxon>Pentapetalae</taxon>
        <taxon>asterids</taxon>
        <taxon>lamiids</taxon>
        <taxon>Solanales</taxon>
        <taxon>Solanaceae</taxon>
        <taxon>Nicotianoideae</taxon>
        <taxon>Nicotianeae</taxon>
        <taxon>Nicotiana</taxon>
    </lineage>
</organism>
<feature type="domain" description="DUF4094" evidence="2">
    <location>
        <begin position="10"/>
        <end position="103"/>
    </location>
</feature>
<dbReference type="InterPro" id="IPR029472">
    <property type="entry name" value="Copia-like_N"/>
</dbReference>
<feature type="compositionally biased region" description="Low complexity" evidence="1">
    <location>
        <begin position="504"/>
        <end position="518"/>
    </location>
</feature>
<dbReference type="Pfam" id="PF13334">
    <property type="entry name" value="DUF4094"/>
    <property type="match status" value="1"/>
</dbReference>
<name>A0A1U7Y6I8_NICSY</name>
<evidence type="ECO:0000313" key="4">
    <source>
        <dbReference type="Proteomes" id="UP000189701"/>
    </source>
</evidence>
<sequence>MKNRSKGKVSPKWIVILCIFSFALGMLFSKRVWAPPDHTVSDGRATFPRLYNQEQKLNSVPDDCENKKNQEDDMMGEFNKAHEAISSLDNSIAKIRIELPSTKTFLGTRKMENLPTMNRTNSGIRRKPFMVIGINTAFSGRRRRDSIRETWMPQGEKLLRLEHEKGIIVRFMIGHSHQSAHFFSSSFIFILSDMGTSPKSADTLASASAGTTNAPAPAVTFASGVIDSTHPYYLHPSDYPGMNLVSSAFDGKGYGGWRRAVIIALSAKNKLGFIDGTLIIPKTDSAVQQAWGRCNDMVLSWLLNSLSKEIAESVLYSQSAKDLWSDLEDRFGQAYSLVIQDEKQREIHATPTYSGESASFIATNQQGNFRRFNENRVQKTSFESKKYLGICSYCKKPGHSIQKCYSIHGFPADFKFTREKRFQGGAQANKASFSNEENEQGSASGVQNLTKENVAELLQLLQQTPEPLSFPIRPHTKASKEATASSDCCSSPIYSSHPRSPIPCISPSSFSPDSPVTSNQPHTSTPVFPSLDSDSMMDVLIRKSTRTHNSILSQRFYL</sequence>
<feature type="region of interest" description="Disordered" evidence="1">
    <location>
        <begin position="504"/>
        <end position="532"/>
    </location>
</feature>
<gene>
    <name evidence="5" type="primary">LOC104244918</name>
</gene>
<dbReference type="RefSeq" id="XP_009798738.1">
    <property type="nucleotide sequence ID" value="XM_009800436.1"/>
</dbReference>
<dbReference type="eggNOG" id="KOG2288">
    <property type="taxonomic scope" value="Eukaryota"/>
</dbReference>
<dbReference type="PANTHER" id="PTHR37610:SF6">
    <property type="entry name" value="GAG-POLYPEPTIDE OF LTR COPIA-TYPE-RELATED"/>
    <property type="match status" value="1"/>
</dbReference>
<evidence type="ECO:0000313" key="5">
    <source>
        <dbReference type="RefSeq" id="XP_009798738.1"/>
    </source>
</evidence>
<protein>
    <submittedName>
        <fullName evidence="5">Uncharacterized protein LOC104244918</fullName>
    </submittedName>
</protein>